<evidence type="ECO:0000313" key="2">
    <source>
        <dbReference type="Proteomes" id="UP000663850"/>
    </source>
</evidence>
<evidence type="ECO:0000313" key="1">
    <source>
        <dbReference type="EMBL" id="CAE6513522.1"/>
    </source>
</evidence>
<dbReference type="AlphaFoldDB" id="A0A8H3HAX5"/>
<protein>
    <submittedName>
        <fullName evidence="1">Uncharacterized protein</fullName>
    </submittedName>
</protein>
<comment type="caution">
    <text evidence="1">The sequence shown here is derived from an EMBL/GenBank/DDBJ whole genome shotgun (WGS) entry which is preliminary data.</text>
</comment>
<sequence length="103" mass="11299">MSGVESVPATLTLDLAHHRLVKLEVRDHGHNHTFVTEHQGDGVSIPAMLLHHPGGQYEGTHPFHLRAFSEHLSLEIGGPEDARVVGMGMRVPPIFEVGSGRWI</sequence>
<dbReference type="Proteomes" id="UP000663850">
    <property type="component" value="Unassembled WGS sequence"/>
</dbReference>
<gene>
    <name evidence="1" type="ORF">RDB_LOCUS109124</name>
</gene>
<organism evidence="1 2">
    <name type="scientific">Rhizoctonia solani</name>
    <dbReference type="NCBI Taxonomy" id="456999"/>
    <lineage>
        <taxon>Eukaryota</taxon>
        <taxon>Fungi</taxon>
        <taxon>Dikarya</taxon>
        <taxon>Basidiomycota</taxon>
        <taxon>Agaricomycotina</taxon>
        <taxon>Agaricomycetes</taxon>
        <taxon>Cantharellales</taxon>
        <taxon>Ceratobasidiaceae</taxon>
        <taxon>Rhizoctonia</taxon>
    </lineage>
</organism>
<reference evidence="1" key="1">
    <citation type="submission" date="2021-01" db="EMBL/GenBank/DDBJ databases">
        <authorList>
            <person name="Kaushik A."/>
        </authorList>
    </citation>
    <scope>NUCLEOTIDE SEQUENCE</scope>
    <source>
        <strain evidence="1">Type strain: AG8-Rh-89/</strain>
    </source>
</reference>
<accession>A0A8H3HAX5</accession>
<name>A0A8H3HAX5_9AGAM</name>
<dbReference type="EMBL" id="CAJMWZ010005989">
    <property type="protein sequence ID" value="CAE6513522.1"/>
    <property type="molecule type" value="Genomic_DNA"/>
</dbReference>
<proteinExistence type="predicted"/>